<feature type="region of interest" description="Disordered" evidence="7">
    <location>
        <begin position="1116"/>
        <end position="1151"/>
    </location>
</feature>
<comment type="similarity">
    <text evidence="2">Belongs to the UPL family. K-HECT subfamily.</text>
</comment>
<dbReference type="SUPFAM" id="SSF48371">
    <property type="entry name" value="ARM repeat"/>
    <property type="match status" value="1"/>
</dbReference>
<keyword evidence="4" id="KW-0808">Transferase</keyword>
<feature type="compositionally biased region" description="Low complexity" evidence="7">
    <location>
        <begin position="54"/>
        <end position="63"/>
    </location>
</feature>
<dbReference type="InterPro" id="IPR016024">
    <property type="entry name" value="ARM-type_fold"/>
</dbReference>
<dbReference type="PROSITE" id="PS50237">
    <property type="entry name" value="HECT"/>
    <property type="match status" value="1"/>
</dbReference>
<keyword evidence="5 6" id="KW-0833">Ubl conjugation pathway</keyword>
<evidence type="ECO:0000256" key="5">
    <source>
        <dbReference type="ARBA" id="ARBA00022786"/>
    </source>
</evidence>
<dbReference type="Gene3D" id="3.30.2160.10">
    <property type="entry name" value="Hect, E3 ligase catalytic domain"/>
    <property type="match status" value="1"/>
</dbReference>
<feature type="region of interest" description="Disordered" evidence="7">
    <location>
        <begin position="962"/>
        <end position="1080"/>
    </location>
</feature>
<feature type="region of interest" description="Disordered" evidence="7">
    <location>
        <begin position="660"/>
        <end position="696"/>
    </location>
</feature>
<dbReference type="PANTHER" id="PTHR45670:SF1">
    <property type="entry name" value="E3 UBIQUITIN-PROTEIN LIGASE HECTD1"/>
    <property type="match status" value="1"/>
</dbReference>
<comment type="catalytic activity">
    <reaction evidence="1">
        <text>S-ubiquitinyl-[E2 ubiquitin-conjugating enzyme]-L-cysteine + [acceptor protein]-L-lysine = [E2 ubiquitin-conjugating enzyme]-L-cysteine + N(6)-ubiquitinyl-[acceptor protein]-L-lysine.</text>
        <dbReference type="EC" id="2.3.2.26"/>
    </reaction>
</comment>
<dbReference type="FunFam" id="1.25.10.10:FF:000689">
    <property type="entry name" value="HECT ubiquitin protein ligase family protein KAK"/>
    <property type="match status" value="1"/>
</dbReference>
<evidence type="ECO:0000313" key="10">
    <source>
        <dbReference type="Proteomes" id="UP000663760"/>
    </source>
</evidence>
<dbReference type="FunFam" id="3.30.2410.10:FF:000007">
    <property type="entry name" value="Putative E3 ubiquitin-protein ligase HECTD1"/>
    <property type="match status" value="1"/>
</dbReference>
<dbReference type="OrthoDB" id="423283at2759"/>
<feature type="compositionally biased region" description="Acidic residues" evidence="7">
    <location>
        <begin position="132"/>
        <end position="141"/>
    </location>
</feature>
<dbReference type="PANTHER" id="PTHR45670">
    <property type="entry name" value="E3 UBIQUITIN-PROTEIN LIGASE TRIP12"/>
    <property type="match status" value="1"/>
</dbReference>
<feature type="compositionally biased region" description="Polar residues" evidence="7">
    <location>
        <begin position="42"/>
        <end position="53"/>
    </location>
</feature>
<evidence type="ECO:0000256" key="1">
    <source>
        <dbReference type="ARBA" id="ARBA00000885"/>
    </source>
</evidence>
<dbReference type="GO" id="GO:0000209">
    <property type="term" value="P:protein polyubiquitination"/>
    <property type="evidence" value="ECO:0007669"/>
    <property type="project" value="TreeGrafter"/>
</dbReference>
<feature type="region of interest" description="Disordered" evidence="7">
    <location>
        <begin position="1"/>
        <end position="147"/>
    </location>
</feature>
<sequence length="1847" mass="198656">METRSRKRAEASSSSAPAPQSPATRASKRARTAPSSAPVPASTVTTRARSQGISVPAAGSAAPSGGGGAAAAAPVAMESTESLGRRRSSAKNPQTERDKGSSGKGKEKEAEGSREREEDAERILGLNMDSGGGEEDDDSEDGGGMLHHSLSFSASSALQGLLRKLGAGLDDLLPSSTISGSSHQSGRLKKILSGLRADDEEGRQVEALTQLCNMLSIGPRESLGCFCVDSFVPVLVGLLNHENNPDVMLLAARALTYLCDILPSSCSAVVHYGAVSSFCARLLTIEYMDLAEQSLQALKKISQEHPTACLRAGALMAVLSYLDFFPTGVQRVALSTAANMCKKLPPDAADFVMEAVPLLMNLLLYHDSKVLEHASVCLTRIAEAFSSSPEKLDELCNHGLVTKAASLISVSNSGGGQTTLSTPTYTGLMRLLSTCASGSPLGAKTLLLLGISGILKDILSRSGLIANISASISSTRPPEQIYEIVNLADELLPLLPHGTISLPVSFDVFVKGSSLKRFSASSYLNQDDSSSIANEVSAREKLLRDQPELLLQFGLDLLPVLIQIHGSSVNYPVRRKCLSVIGKLMYFSTTDMIQSLLGVTNISSFLAGVLAWKDPQVLIPTLQIVEILMEKLPETFSKMFVREGVVHAVDKLILPDASNPASAQAAADPSSRTSSRSRRYRRRNGCKNTDGSGSAGLAKCRGSPLVDVEVPNGNSSFRAAVSARAKTFRDKYFPADSVVTEAWETDDLHHLRNLCMKLNAMVEDSRPKNKGKSKASGLCSFDVSGNAEGRLNAVISEMLRELGKEDGVSTFEFIRSGVVTALLNYFSCGTFPKEKVSEASLPKLRQQVLRKFKSFISISLPTSVDPGSNDVPAPMTILVQKLQSALSSLESFPVILSHSGRSGGGCGQYSGLSALSQPCKLRLCRAEGEKSLSDYSSNVIVVDPLENLAGVEEFLWPRIQRTEPGQKQSSSAGVIMPGSASSEPGVSSISTSAPLGRRYSSGSGRKDSNGKKTSSSSKGKGKAILGSALDDVRGPQTRSAARRRAVSEAEEPVKPSPAKSVSEDEFDVPSVEIDDHLVFDDEDIMSEDEDEEMLRDNFIYIYSPNEVQDVKLIDDVEDGSTSPPVVDGQTQPSPGSSKRMTSGRGFETPEYSLSSKASAMAGLSPSGGRSPVANGGCQSPTDTPKLIFSSGGQQLSRHLTVYQAIQNQLLLEADDYSKPTTSSGSQRWADAYTITYQRADLASAEALRDSSAAVGDSRSLPPPVSLLDSMLQGELPCDLEKSNVTYGVLALLRVLEGLNRLAPRLRAQAAAEDFAEGKISEFSICAGGTRVPPEEFINNKLAPKLSRQTQEAVALLSGVLPPWCRQLTVACPFLFPFEVRRQYFYSTALGPARALRRLQQQRSADGHSSAGERDLVAVDRLQRQKVRVSRARILESAAKVLGMYSGQKTVLDVEFLGEVGTGLGPTLEYYTLLSREFHSVELGMWRHSSFSGRSSSMQIHGDSTEEEKKPGSEPAVDLVGTPLGLFPRPWPPSADESSDPAGVIPKVAEFFCLLGRFVAKAIQDGRLLDLPLSTAFYKLVLGQELDAHDILSFDPEFGMILLEMQALVRRKQWAEAGRRAAIAAAADLRFRGTPIEDLCLDFTLPGYPRYALGRDRDELVDIHSLEEYVDMVVEATVGNGIRRQMEAFRDGFNLVFHISSLRIFSPEELDYLICGRRELWQAQTLAEHIKFDHGFTAKSPAIINLLEIMGEFTPEQQRAFCQFVTGAPRLPPGGLAALSPKLTVVRKHSSTGAADATAAADAAADDVLPSVMTCANYLKLPAYSTKEIMYKKLIYAISEGQGSFDLS</sequence>
<feature type="domain" description="HECT" evidence="8">
    <location>
        <begin position="1448"/>
        <end position="1847"/>
    </location>
</feature>
<evidence type="ECO:0000256" key="4">
    <source>
        <dbReference type="ARBA" id="ARBA00022679"/>
    </source>
</evidence>
<dbReference type="Gene3D" id="3.30.2410.10">
    <property type="entry name" value="Hect, E3 ligase catalytic domain"/>
    <property type="match status" value="1"/>
</dbReference>
<feature type="compositionally biased region" description="Low complexity" evidence="7">
    <location>
        <begin position="660"/>
        <end position="674"/>
    </location>
</feature>
<feature type="compositionally biased region" description="Polar residues" evidence="7">
    <location>
        <begin position="979"/>
        <end position="993"/>
    </location>
</feature>
<evidence type="ECO:0000256" key="6">
    <source>
        <dbReference type="PROSITE-ProRule" id="PRU00104"/>
    </source>
</evidence>
<feature type="compositionally biased region" description="Basic and acidic residues" evidence="7">
    <location>
        <begin position="1502"/>
        <end position="1511"/>
    </location>
</feature>
<evidence type="ECO:0000256" key="3">
    <source>
        <dbReference type="ARBA" id="ARBA00012485"/>
    </source>
</evidence>
<protein>
    <recommendedName>
        <fullName evidence="3">HECT-type E3 ubiquitin transferase</fullName>
        <ecNumber evidence="3">2.3.2.26</ecNumber>
    </recommendedName>
</protein>
<dbReference type="Pfam" id="PF00632">
    <property type="entry name" value="HECT"/>
    <property type="match status" value="1"/>
</dbReference>
<dbReference type="GO" id="GO:0043161">
    <property type="term" value="P:proteasome-mediated ubiquitin-dependent protein catabolic process"/>
    <property type="evidence" value="ECO:0007669"/>
    <property type="project" value="TreeGrafter"/>
</dbReference>
<dbReference type="EMBL" id="LR746281">
    <property type="protein sequence ID" value="CAA7410738.1"/>
    <property type="molecule type" value="Genomic_DNA"/>
</dbReference>
<dbReference type="InterPro" id="IPR045322">
    <property type="entry name" value="HECTD1/TRIP12-like"/>
</dbReference>
<dbReference type="GO" id="GO:0061630">
    <property type="term" value="F:ubiquitin protein ligase activity"/>
    <property type="evidence" value="ECO:0007669"/>
    <property type="project" value="UniProtKB-EC"/>
</dbReference>
<evidence type="ECO:0000256" key="2">
    <source>
        <dbReference type="ARBA" id="ARBA00006331"/>
    </source>
</evidence>
<evidence type="ECO:0000259" key="8">
    <source>
        <dbReference type="PROSITE" id="PS50237"/>
    </source>
</evidence>
<dbReference type="InterPro" id="IPR000569">
    <property type="entry name" value="HECT_dom"/>
</dbReference>
<feature type="active site" description="Glycyl thioester intermediate" evidence="6">
    <location>
        <position position="1814"/>
    </location>
</feature>
<dbReference type="SUPFAM" id="SSF56204">
    <property type="entry name" value="Hect, E3 ligase catalytic domain"/>
    <property type="match status" value="1"/>
</dbReference>
<keyword evidence="10" id="KW-1185">Reference proteome</keyword>
<name>A0A7I8LNA2_SPIIN</name>
<feature type="compositionally biased region" description="Basic and acidic residues" evidence="7">
    <location>
        <begin position="1"/>
        <end position="10"/>
    </location>
</feature>
<dbReference type="EC" id="2.3.2.26" evidence="3"/>
<feature type="compositionally biased region" description="Polar residues" evidence="7">
    <location>
        <begin position="1119"/>
        <end position="1140"/>
    </location>
</feature>
<organism evidence="9 10">
    <name type="scientific">Spirodela intermedia</name>
    <name type="common">Intermediate duckweed</name>
    <dbReference type="NCBI Taxonomy" id="51605"/>
    <lineage>
        <taxon>Eukaryota</taxon>
        <taxon>Viridiplantae</taxon>
        <taxon>Streptophyta</taxon>
        <taxon>Embryophyta</taxon>
        <taxon>Tracheophyta</taxon>
        <taxon>Spermatophyta</taxon>
        <taxon>Magnoliopsida</taxon>
        <taxon>Liliopsida</taxon>
        <taxon>Araceae</taxon>
        <taxon>Lemnoideae</taxon>
        <taxon>Spirodela</taxon>
    </lineage>
</organism>
<dbReference type="Pfam" id="PF25579">
    <property type="entry name" value="TPR_TRIP12_N"/>
    <property type="match status" value="1"/>
</dbReference>
<proteinExistence type="inferred from homology"/>
<feature type="region of interest" description="Disordered" evidence="7">
    <location>
        <begin position="1491"/>
        <end position="1514"/>
    </location>
</feature>
<dbReference type="FunFam" id="3.90.1750.10:FF:000048">
    <property type="entry name" value="E3 ubiquitin-protein ligase UPL3"/>
    <property type="match status" value="1"/>
</dbReference>
<evidence type="ECO:0000256" key="7">
    <source>
        <dbReference type="SAM" id="MobiDB-lite"/>
    </source>
</evidence>
<feature type="compositionally biased region" description="Basic and acidic residues" evidence="7">
    <location>
        <begin position="94"/>
        <end position="122"/>
    </location>
</feature>
<dbReference type="Gene3D" id="3.90.1750.10">
    <property type="entry name" value="Hect, E3 ligase catalytic domains"/>
    <property type="match status" value="2"/>
</dbReference>
<feature type="compositionally biased region" description="Polar residues" evidence="7">
    <location>
        <begin position="963"/>
        <end position="972"/>
    </location>
</feature>
<dbReference type="Proteomes" id="UP000663760">
    <property type="component" value="Chromosome 18"/>
</dbReference>
<evidence type="ECO:0000313" key="9">
    <source>
        <dbReference type="EMBL" id="CAA7410738.1"/>
    </source>
</evidence>
<accession>A0A7I8LNA2</accession>
<gene>
    <name evidence="9" type="ORF">SI8410_18021416</name>
</gene>
<feature type="compositionally biased region" description="Low complexity" evidence="7">
    <location>
        <begin position="11"/>
        <end position="25"/>
    </location>
</feature>
<dbReference type="InterPro" id="IPR035983">
    <property type="entry name" value="Hect_E3_ubiquitin_ligase"/>
</dbReference>
<dbReference type="InterPro" id="IPR057948">
    <property type="entry name" value="TPR_TRIP12_N"/>
</dbReference>
<dbReference type="InterPro" id="IPR011989">
    <property type="entry name" value="ARM-like"/>
</dbReference>
<dbReference type="CDD" id="cd00078">
    <property type="entry name" value="HECTc"/>
    <property type="match status" value="1"/>
</dbReference>
<feature type="compositionally biased region" description="Low complexity" evidence="7">
    <location>
        <begin position="1011"/>
        <end position="1027"/>
    </location>
</feature>
<feature type="compositionally biased region" description="Basic residues" evidence="7">
    <location>
        <begin position="675"/>
        <end position="685"/>
    </location>
</feature>
<dbReference type="SMART" id="SM00119">
    <property type="entry name" value="HECTc"/>
    <property type="match status" value="1"/>
</dbReference>
<reference evidence="9" key="1">
    <citation type="submission" date="2020-02" db="EMBL/GenBank/DDBJ databases">
        <authorList>
            <person name="Scholz U."/>
            <person name="Mascher M."/>
            <person name="Fiebig A."/>
        </authorList>
    </citation>
    <scope>NUCLEOTIDE SEQUENCE</scope>
</reference>
<dbReference type="Gene3D" id="1.25.10.10">
    <property type="entry name" value="Leucine-rich Repeat Variant"/>
    <property type="match status" value="1"/>
</dbReference>